<organism evidence="1 2">
    <name type="scientific">Trifolium medium</name>
    <dbReference type="NCBI Taxonomy" id="97028"/>
    <lineage>
        <taxon>Eukaryota</taxon>
        <taxon>Viridiplantae</taxon>
        <taxon>Streptophyta</taxon>
        <taxon>Embryophyta</taxon>
        <taxon>Tracheophyta</taxon>
        <taxon>Spermatophyta</taxon>
        <taxon>Magnoliopsida</taxon>
        <taxon>eudicotyledons</taxon>
        <taxon>Gunneridae</taxon>
        <taxon>Pentapetalae</taxon>
        <taxon>rosids</taxon>
        <taxon>fabids</taxon>
        <taxon>Fabales</taxon>
        <taxon>Fabaceae</taxon>
        <taxon>Papilionoideae</taxon>
        <taxon>50 kb inversion clade</taxon>
        <taxon>NPAAA clade</taxon>
        <taxon>Hologalegina</taxon>
        <taxon>IRL clade</taxon>
        <taxon>Trifolieae</taxon>
        <taxon>Trifolium</taxon>
    </lineage>
</organism>
<dbReference type="EMBL" id="LXQA010001692">
    <property type="protein sequence ID" value="MCH80958.1"/>
    <property type="molecule type" value="Genomic_DNA"/>
</dbReference>
<evidence type="ECO:0000313" key="2">
    <source>
        <dbReference type="Proteomes" id="UP000265520"/>
    </source>
</evidence>
<sequence length="134" mass="15128">MDNKDGSYIYHGSLIQNGRIFRDTPNEDYYGNDSFWYTISDISGNLATASVYISVLNIPPQFASVPSQLQATEDLIRFGGFPGFEMTYSYLLENISVNLSTLSGSIFLSPVLMEFGEPMWSELTIMQKMKRQPV</sequence>
<accession>A0A392M1T3</accession>
<comment type="caution">
    <text evidence="1">The sequence shown here is derived from an EMBL/GenBank/DDBJ whole genome shotgun (WGS) entry which is preliminary data.</text>
</comment>
<dbReference type="Proteomes" id="UP000265520">
    <property type="component" value="Unassembled WGS sequence"/>
</dbReference>
<reference evidence="1 2" key="1">
    <citation type="journal article" date="2018" name="Front. Plant Sci.">
        <title>Red Clover (Trifolium pratense) and Zigzag Clover (T. medium) - A Picture of Genomic Similarities and Differences.</title>
        <authorList>
            <person name="Dluhosova J."/>
            <person name="Istvanek J."/>
            <person name="Nedelnik J."/>
            <person name="Repkova J."/>
        </authorList>
    </citation>
    <scope>NUCLEOTIDE SEQUENCE [LARGE SCALE GENOMIC DNA]</scope>
    <source>
        <strain evidence="2">cv. 10/8</strain>
        <tissue evidence="1">Leaf</tissue>
    </source>
</reference>
<gene>
    <name evidence="1" type="ORF">A2U01_0001735</name>
</gene>
<evidence type="ECO:0000313" key="1">
    <source>
        <dbReference type="EMBL" id="MCH80958.1"/>
    </source>
</evidence>
<keyword evidence="2" id="KW-1185">Reference proteome</keyword>
<dbReference type="Pfam" id="PF17963">
    <property type="entry name" value="Big_9"/>
    <property type="match status" value="1"/>
</dbReference>
<name>A0A392M1T3_9FABA</name>
<dbReference type="Gene3D" id="2.60.40.3440">
    <property type="match status" value="1"/>
</dbReference>
<proteinExistence type="predicted"/>
<dbReference type="AlphaFoldDB" id="A0A392M1T3"/>
<protein>
    <submittedName>
        <fullName evidence="1">Protein GAMETE EXPRESSED 2-like</fullName>
    </submittedName>
</protein>